<accession>A0A9R1W8W2</accession>
<feature type="region of interest" description="Disordered" evidence="2">
    <location>
        <begin position="307"/>
        <end position="491"/>
    </location>
</feature>
<comment type="caution">
    <text evidence="3">The sequence shown here is derived from an EMBL/GenBank/DDBJ whole genome shotgun (WGS) entry which is preliminary data.</text>
</comment>
<feature type="compositionally biased region" description="Polar residues" evidence="2">
    <location>
        <begin position="405"/>
        <end position="425"/>
    </location>
</feature>
<evidence type="ECO:0000256" key="2">
    <source>
        <dbReference type="SAM" id="MobiDB-lite"/>
    </source>
</evidence>
<feature type="compositionally biased region" description="Basic and acidic residues" evidence="2">
    <location>
        <begin position="328"/>
        <end position="337"/>
    </location>
</feature>
<name>A0A9R1W8W2_LACSA</name>
<organism evidence="3 4">
    <name type="scientific">Lactuca sativa</name>
    <name type="common">Garden lettuce</name>
    <dbReference type="NCBI Taxonomy" id="4236"/>
    <lineage>
        <taxon>Eukaryota</taxon>
        <taxon>Viridiplantae</taxon>
        <taxon>Streptophyta</taxon>
        <taxon>Embryophyta</taxon>
        <taxon>Tracheophyta</taxon>
        <taxon>Spermatophyta</taxon>
        <taxon>Magnoliopsida</taxon>
        <taxon>eudicotyledons</taxon>
        <taxon>Gunneridae</taxon>
        <taxon>Pentapetalae</taxon>
        <taxon>asterids</taxon>
        <taxon>campanulids</taxon>
        <taxon>Asterales</taxon>
        <taxon>Asteraceae</taxon>
        <taxon>Cichorioideae</taxon>
        <taxon>Cichorieae</taxon>
        <taxon>Lactucinae</taxon>
        <taxon>Lactuca</taxon>
    </lineage>
</organism>
<evidence type="ECO:0000256" key="1">
    <source>
        <dbReference type="SAM" id="Coils"/>
    </source>
</evidence>
<dbReference type="AlphaFoldDB" id="A0A9R1W8W2"/>
<dbReference type="InterPro" id="IPR037488">
    <property type="entry name" value="At2g33490-like"/>
</dbReference>
<protein>
    <recommendedName>
        <fullName evidence="5">BAR domain-containing protein</fullName>
    </recommendedName>
</protein>
<feature type="compositionally biased region" description="Low complexity" evidence="2">
    <location>
        <begin position="360"/>
        <end position="383"/>
    </location>
</feature>
<feature type="compositionally biased region" description="Polar residues" evidence="2">
    <location>
        <begin position="386"/>
        <end position="396"/>
    </location>
</feature>
<evidence type="ECO:0008006" key="5">
    <source>
        <dbReference type="Google" id="ProtNLM"/>
    </source>
</evidence>
<feature type="region of interest" description="Disordered" evidence="2">
    <location>
        <begin position="239"/>
        <end position="263"/>
    </location>
</feature>
<dbReference type="PANTHER" id="PTHR34119:SF17">
    <property type="entry name" value="BAR DOMAIN-CONTAINING PROTEIN"/>
    <property type="match status" value="1"/>
</dbReference>
<sequence>MKSSLGKLGRKLSLQKSDVKEVRDHQPSAHIDELAQASKDMQDMRNCYDGLLSAAAATANSIYEFSESLNEMGSCLLGKTGADADDESGKMLSTLGDMQLELQKIADTYRSDVVVTITNPSESLLSELRKVEEMKLQCDEKREVYEYMMAQHKEKGKQRNGKVEQKLREAQEEFDEVTRLCVFRVKSLKEGQCRSLLTQAARHHAAQQLNFFRKGLKVLEAVEPSIRNVAEKHRIDYQMTGGGGEGEGEPMSGGYESTDDGELSFDYNKQKKQLLDDDDGSSPNPMELDQVDVPYLEDSEMNRNKHKGEQLFGRQTRVSSYSAPLFPDKIDTSEKPKGTQPPRKFYSYVLPPPTVDTRNPISKPSTSSSSSSISHSIPFQPIPVETDSNSGYSATQLPAPAPSTGRFSDSQTKAESNIVKRQSYSGPLPPSKQFSFKIASTSGPITSELPQPPSRIPVSQPSRSASPPPISSPKISELHELPRPPGNLPFSKSVAISGINLSRHSAPLYSKNQEISPPNKRAMLTSISASPLPLPPQVVPRSFSIPSKGNDVNTLG</sequence>
<dbReference type="InterPro" id="IPR027267">
    <property type="entry name" value="AH/BAR_dom_sf"/>
</dbReference>
<evidence type="ECO:0000313" key="4">
    <source>
        <dbReference type="Proteomes" id="UP000235145"/>
    </source>
</evidence>
<dbReference type="CDD" id="cd07307">
    <property type="entry name" value="BAR"/>
    <property type="match status" value="1"/>
</dbReference>
<reference evidence="3 4" key="1">
    <citation type="journal article" date="2017" name="Nat. Commun.">
        <title>Genome assembly with in vitro proximity ligation data and whole-genome triplication in lettuce.</title>
        <authorList>
            <person name="Reyes-Chin-Wo S."/>
            <person name="Wang Z."/>
            <person name="Yang X."/>
            <person name="Kozik A."/>
            <person name="Arikit S."/>
            <person name="Song C."/>
            <person name="Xia L."/>
            <person name="Froenicke L."/>
            <person name="Lavelle D.O."/>
            <person name="Truco M.J."/>
            <person name="Xia R."/>
            <person name="Zhu S."/>
            <person name="Xu C."/>
            <person name="Xu H."/>
            <person name="Xu X."/>
            <person name="Cox K."/>
            <person name="Korf I."/>
            <person name="Meyers B.C."/>
            <person name="Michelmore R.W."/>
        </authorList>
    </citation>
    <scope>NUCLEOTIDE SEQUENCE [LARGE SCALE GENOMIC DNA]</scope>
    <source>
        <strain evidence="4">cv. Salinas</strain>
        <tissue evidence="3">Seedlings</tissue>
    </source>
</reference>
<dbReference type="SUPFAM" id="SSF103657">
    <property type="entry name" value="BAR/IMD domain-like"/>
    <property type="match status" value="1"/>
</dbReference>
<keyword evidence="4" id="KW-1185">Reference proteome</keyword>
<feature type="compositionally biased region" description="Polar residues" evidence="2">
    <location>
        <begin position="432"/>
        <end position="449"/>
    </location>
</feature>
<dbReference type="InterPro" id="IPR018859">
    <property type="entry name" value="BAR_dom-cont"/>
</dbReference>
<dbReference type="EMBL" id="NBSK02000003">
    <property type="protein sequence ID" value="KAJ0218160.1"/>
    <property type="molecule type" value="Genomic_DNA"/>
</dbReference>
<feature type="compositionally biased region" description="Basic and acidic residues" evidence="2">
    <location>
        <begin position="17"/>
        <end position="29"/>
    </location>
</feature>
<dbReference type="Proteomes" id="UP000235145">
    <property type="component" value="Unassembled WGS sequence"/>
</dbReference>
<feature type="compositionally biased region" description="Low complexity" evidence="2">
    <location>
        <begin position="1"/>
        <end position="16"/>
    </location>
</feature>
<feature type="region of interest" description="Disordered" evidence="2">
    <location>
        <begin position="1"/>
        <end position="29"/>
    </location>
</feature>
<gene>
    <name evidence="3" type="ORF">LSAT_V11C300143070</name>
</gene>
<dbReference type="PANTHER" id="PTHR34119">
    <property type="entry name" value="HYDROXYPROLINE-RICH GLYCOPROTEIN-LIKE"/>
    <property type="match status" value="1"/>
</dbReference>
<feature type="compositionally biased region" description="Polar residues" evidence="2">
    <location>
        <begin position="544"/>
        <end position="556"/>
    </location>
</feature>
<keyword evidence="1" id="KW-0175">Coiled coil</keyword>
<evidence type="ECO:0000313" key="3">
    <source>
        <dbReference type="EMBL" id="KAJ0218160.1"/>
    </source>
</evidence>
<dbReference type="Pfam" id="PF10455">
    <property type="entry name" value="BAR_2"/>
    <property type="match status" value="1"/>
</dbReference>
<feature type="region of interest" description="Disordered" evidence="2">
    <location>
        <begin position="527"/>
        <end position="556"/>
    </location>
</feature>
<dbReference type="Gene3D" id="1.20.1270.60">
    <property type="entry name" value="Arfaptin homology (AH) domain/BAR domain"/>
    <property type="match status" value="1"/>
</dbReference>
<proteinExistence type="predicted"/>
<feature type="coiled-coil region" evidence="1">
    <location>
        <begin position="153"/>
        <end position="180"/>
    </location>
</feature>